<dbReference type="PANTHER" id="PTHR43774:SF1">
    <property type="entry name" value="PEPTIDE METHIONINE SULFOXIDE REDUCTASE MSRA 2"/>
    <property type="match status" value="1"/>
</dbReference>
<dbReference type="NCBIfam" id="TIGR00401">
    <property type="entry name" value="msrA"/>
    <property type="match status" value="1"/>
</dbReference>
<reference evidence="6" key="1">
    <citation type="submission" date="2006-10" db="EMBL/GenBank/DDBJ databases">
        <authorList>
            <person name="Amadeo P."/>
            <person name="Zhao Q."/>
            <person name="Wortman J."/>
            <person name="Fraser-Liggett C."/>
            <person name="Carlton J."/>
        </authorList>
    </citation>
    <scope>NUCLEOTIDE SEQUENCE</scope>
    <source>
        <strain evidence="6">G3</strain>
    </source>
</reference>
<dbReference type="InterPro" id="IPR002569">
    <property type="entry name" value="Met_Sox_Rdtase_MsrA_dom"/>
</dbReference>
<comment type="similarity">
    <text evidence="1">Belongs to the MsrA Met sulfoxide reductase family.</text>
</comment>
<keyword evidence="3" id="KW-0560">Oxidoreductase</keyword>
<evidence type="ECO:0000259" key="5">
    <source>
        <dbReference type="Pfam" id="PF01625"/>
    </source>
</evidence>
<feature type="domain" description="Peptide methionine sulphoxide reductase MsrA" evidence="5">
    <location>
        <begin position="10"/>
        <end position="160"/>
    </location>
</feature>
<dbReference type="KEGG" id="tva:4752781"/>
<keyword evidence="7" id="KW-1185">Reference proteome</keyword>
<organism evidence="6 7">
    <name type="scientific">Trichomonas vaginalis (strain ATCC PRA-98 / G3)</name>
    <dbReference type="NCBI Taxonomy" id="412133"/>
    <lineage>
        <taxon>Eukaryota</taxon>
        <taxon>Metamonada</taxon>
        <taxon>Parabasalia</taxon>
        <taxon>Trichomonadida</taxon>
        <taxon>Trichomonadidae</taxon>
        <taxon>Trichomonas</taxon>
    </lineage>
</organism>
<dbReference type="InParanoid" id="A2FJ79"/>
<dbReference type="GO" id="GO:0034599">
    <property type="term" value="P:cellular response to oxidative stress"/>
    <property type="evidence" value="ECO:0000318"/>
    <property type="project" value="GO_Central"/>
</dbReference>
<dbReference type="SUPFAM" id="SSF55068">
    <property type="entry name" value="Peptide methionine sulfoxide reductase"/>
    <property type="match status" value="1"/>
</dbReference>
<dbReference type="OrthoDB" id="77405at2759"/>
<dbReference type="InterPro" id="IPR036509">
    <property type="entry name" value="Met_Sox_Rdtase_MsrA_sf"/>
</dbReference>
<evidence type="ECO:0000256" key="2">
    <source>
        <dbReference type="ARBA" id="ARBA00012502"/>
    </source>
</evidence>
<evidence type="ECO:0000313" key="7">
    <source>
        <dbReference type="Proteomes" id="UP000001542"/>
    </source>
</evidence>
<dbReference type="STRING" id="5722.A2FJ79"/>
<dbReference type="VEuPathDB" id="TrichDB:TVAG_034690"/>
<dbReference type="GO" id="GO:0005737">
    <property type="term" value="C:cytoplasm"/>
    <property type="evidence" value="ECO:0000318"/>
    <property type="project" value="GO_Central"/>
</dbReference>
<protein>
    <recommendedName>
        <fullName evidence="2">peptide-methionine (S)-S-oxide reductase</fullName>
        <ecNumber evidence="2">1.8.4.11</ecNumber>
    </recommendedName>
    <alternativeName>
        <fullName evidence="4">Peptide-methionine (S)-S-oxide reductase</fullName>
    </alternativeName>
</protein>
<dbReference type="HAMAP" id="MF_01401">
    <property type="entry name" value="MsrA"/>
    <property type="match status" value="1"/>
</dbReference>
<gene>
    <name evidence="6" type="ORF">TVAG_034690</name>
</gene>
<evidence type="ECO:0000256" key="3">
    <source>
        <dbReference type="ARBA" id="ARBA00023002"/>
    </source>
</evidence>
<dbReference type="EC" id="1.8.4.11" evidence="2"/>
<dbReference type="FunCoup" id="A2FJ79">
    <property type="interactions" value="433"/>
</dbReference>
<dbReference type="SMR" id="A2FJ79"/>
<dbReference type="GO" id="GO:0008113">
    <property type="term" value="F:peptide-methionine (S)-S-oxide reductase activity"/>
    <property type="evidence" value="ECO:0000318"/>
    <property type="project" value="GO_Central"/>
</dbReference>
<reference evidence="6" key="2">
    <citation type="journal article" date="2007" name="Science">
        <title>Draft genome sequence of the sexually transmitted pathogen Trichomonas vaginalis.</title>
        <authorList>
            <person name="Carlton J.M."/>
            <person name="Hirt R.P."/>
            <person name="Silva J.C."/>
            <person name="Delcher A.L."/>
            <person name="Schatz M."/>
            <person name="Zhao Q."/>
            <person name="Wortman J.R."/>
            <person name="Bidwell S.L."/>
            <person name="Alsmark U.C.M."/>
            <person name="Besteiro S."/>
            <person name="Sicheritz-Ponten T."/>
            <person name="Noel C.J."/>
            <person name="Dacks J.B."/>
            <person name="Foster P.G."/>
            <person name="Simillion C."/>
            <person name="Van de Peer Y."/>
            <person name="Miranda-Saavedra D."/>
            <person name="Barton G.J."/>
            <person name="Westrop G.D."/>
            <person name="Mueller S."/>
            <person name="Dessi D."/>
            <person name="Fiori P.L."/>
            <person name="Ren Q."/>
            <person name="Paulsen I."/>
            <person name="Zhang H."/>
            <person name="Bastida-Corcuera F.D."/>
            <person name="Simoes-Barbosa A."/>
            <person name="Brown M.T."/>
            <person name="Hayes R.D."/>
            <person name="Mukherjee M."/>
            <person name="Okumura C.Y."/>
            <person name="Schneider R."/>
            <person name="Smith A.J."/>
            <person name="Vanacova S."/>
            <person name="Villalvazo M."/>
            <person name="Haas B.J."/>
            <person name="Pertea M."/>
            <person name="Feldblyum T.V."/>
            <person name="Utterback T.R."/>
            <person name="Shu C.L."/>
            <person name="Osoegawa K."/>
            <person name="de Jong P.J."/>
            <person name="Hrdy I."/>
            <person name="Horvathova L."/>
            <person name="Zubacova Z."/>
            <person name="Dolezal P."/>
            <person name="Malik S.B."/>
            <person name="Logsdon J.M. Jr."/>
            <person name="Henze K."/>
            <person name="Gupta A."/>
            <person name="Wang C.C."/>
            <person name="Dunne R.L."/>
            <person name="Upcroft J.A."/>
            <person name="Upcroft P."/>
            <person name="White O."/>
            <person name="Salzberg S.L."/>
            <person name="Tang P."/>
            <person name="Chiu C.-H."/>
            <person name="Lee Y.-S."/>
            <person name="Embley T.M."/>
            <person name="Coombs G.H."/>
            <person name="Mottram J.C."/>
            <person name="Tachezy J."/>
            <person name="Fraser-Liggett C.M."/>
            <person name="Johnson P.J."/>
        </authorList>
    </citation>
    <scope>NUCLEOTIDE SEQUENCE [LARGE SCALE GENOMIC DNA]</scope>
    <source>
        <strain evidence="6">G3</strain>
    </source>
</reference>
<dbReference type="Pfam" id="PF01625">
    <property type="entry name" value="PMSR"/>
    <property type="match status" value="1"/>
</dbReference>
<dbReference type="Proteomes" id="UP000001542">
    <property type="component" value="Unassembled WGS sequence"/>
</dbReference>
<dbReference type="Gene3D" id="3.30.1060.10">
    <property type="entry name" value="Peptide methionine sulphoxide reductase MsrA"/>
    <property type="match status" value="1"/>
</dbReference>
<dbReference type="AlphaFoldDB" id="A2FJ79"/>
<dbReference type="FunFam" id="3.30.1060.10:FF:000005">
    <property type="entry name" value="Peptide methionine sulfoxide reductase MsrA"/>
    <property type="match status" value="1"/>
</dbReference>
<dbReference type="eggNOG" id="KOG1635">
    <property type="taxonomic scope" value="Eukaryota"/>
</dbReference>
<sequence>MISPESSFQKAIFACGCFWGVQHLFENLSGVKNTVCGYTGGSKENPTYKEVCSHKTGHAEGVLVEYDPKVVSYEDLCKFFFEIHNPGQTDGQGPDIGPQYRSEIFYFNDDQKDIAHHVIELLKSKGHEVHTKVTPASTFWNAEDYHQFYYDKTGKTPYCHRRVKKF</sequence>
<dbReference type="VEuPathDB" id="TrichDB:TVAGG3_0440780"/>
<name>A2FJ79_TRIV3</name>
<proteinExistence type="inferred from homology"/>
<dbReference type="RefSeq" id="XP_001307970.1">
    <property type="nucleotide sequence ID" value="XM_001307969.1"/>
</dbReference>
<accession>A2FJ79</accession>
<evidence type="ECO:0000313" key="6">
    <source>
        <dbReference type="EMBL" id="EAX95040.1"/>
    </source>
</evidence>
<dbReference type="EMBL" id="DS113826">
    <property type="protein sequence ID" value="EAX95040.1"/>
    <property type="molecule type" value="Genomic_DNA"/>
</dbReference>
<dbReference type="PANTHER" id="PTHR43774">
    <property type="entry name" value="PEPTIDE METHIONINE SULFOXIDE REDUCTASE"/>
    <property type="match status" value="1"/>
</dbReference>
<dbReference type="OMA" id="RYRCGRD"/>
<evidence type="ECO:0000256" key="1">
    <source>
        <dbReference type="ARBA" id="ARBA00005591"/>
    </source>
</evidence>
<evidence type="ECO:0000256" key="4">
    <source>
        <dbReference type="ARBA" id="ARBA00030643"/>
    </source>
</evidence>